<dbReference type="GO" id="GO:0043657">
    <property type="term" value="C:host cell"/>
    <property type="evidence" value="ECO:0007669"/>
    <property type="project" value="UniProtKB-SubCell"/>
</dbReference>
<dbReference type="InterPro" id="IPR011009">
    <property type="entry name" value="Kinase-like_dom_sf"/>
</dbReference>
<comment type="subcellular location">
    <subcellularLocation>
        <location evidence="1">Host cell</location>
    </subcellularLocation>
    <subcellularLocation>
        <location evidence="2">Secreted</location>
    </subcellularLocation>
</comment>
<keyword evidence="6" id="KW-1185">Reference proteome</keyword>
<dbReference type="GeneID" id="64661108"/>
<sequence length="652" mass="74504">MSGPLRLKLNCIVLGNNPRHIFPVDIERTEIVGDLKEVIKDKKRPEFDHVATDRLELWKVDLPINEMIEHNLNNLTLDPTKSLSPVDEMVEIFPDAPPRKYLHIIIQCPPAVSSGPLHLKLNCIVFGDDPCHIFPVDVERMKTVGDLKNVIKVAKKPEFDHVAADRLELWKVKINLNNIQLRNAIMDGAVDRRITYLKKGAGTPSASAKPSAFSTKQDQQEYLCNRPRRAADPVPITLLEPIFAEFVDDCQKYEPTVHDNDFVLQLSEKMASFYPNELTWMNTFWQVLRDYGIILNASMVGSTGCTTDGHLLSTNRQFVLMIIEGKNEIGSGAAKPFMEAMLYYHKFMEDSKIEMARLRSFIPCIHIIVFGACIGFSGSVFTEKSNLHMQVMAARTFGALKIAVEKLTKLYSRPILSLEPEDPYLKCPYPQSYTNSTGFIQEFRYDETQILRDRLIFFGETVGDAAGSKICIKFVRHYSPQAHEFCASKGNTPKLIAYNSLPGSWNLVIMDALDIDNDCLPQRPGSYRLLSEIGVLDRQPLKETITCLIRELHNHNDGYVHGDLRDTNFVVRDDKHFMLLDFDWARPIQKTHYPMYVNRKDIRRPDGAWDGQKIVVEHDLDMLNYLFHPEQDVREPAAKRRRILSEGSLMVI</sequence>
<evidence type="ECO:0000313" key="5">
    <source>
        <dbReference type="EMBL" id="KAG1901794.1"/>
    </source>
</evidence>
<proteinExistence type="predicted"/>
<accession>A0AAD4E8T5</accession>
<gene>
    <name evidence="5" type="ORF">F5891DRAFT_1187269</name>
</gene>
<evidence type="ECO:0000259" key="4">
    <source>
        <dbReference type="Pfam" id="PF20147"/>
    </source>
</evidence>
<dbReference type="AlphaFoldDB" id="A0AAD4E8T5"/>
<dbReference type="SUPFAM" id="SSF56112">
    <property type="entry name" value="Protein kinase-like (PK-like)"/>
    <property type="match status" value="1"/>
</dbReference>
<dbReference type="Gene3D" id="1.10.510.10">
    <property type="entry name" value="Transferase(Phosphotransferase) domain 1"/>
    <property type="match status" value="1"/>
</dbReference>
<keyword evidence="3" id="KW-0964">Secreted</keyword>
<reference evidence="5" key="1">
    <citation type="journal article" date="2020" name="New Phytol.">
        <title>Comparative genomics reveals dynamic genome evolution in host specialist ectomycorrhizal fungi.</title>
        <authorList>
            <person name="Lofgren L.A."/>
            <person name="Nguyen N.H."/>
            <person name="Vilgalys R."/>
            <person name="Ruytinx J."/>
            <person name="Liao H.L."/>
            <person name="Branco S."/>
            <person name="Kuo A."/>
            <person name="LaButti K."/>
            <person name="Lipzen A."/>
            <person name="Andreopoulos W."/>
            <person name="Pangilinan J."/>
            <person name="Riley R."/>
            <person name="Hundley H."/>
            <person name="Na H."/>
            <person name="Barry K."/>
            <person name="Grigoriev I.V."/>
            <person name="Stajich J.E."/>
            <person name="Kennedy P.G."/>
        </authorList>
    </citation>
    <scope>NUCLEOTIDE SEQUENCE</scope>
    <source>
        <strain evidence="5">FC203</strain>
    </source>
</reference>
<evidence type="ECO:0000313" key="6">
    <source>
        <dbReference type="Proteomes" id="UP001195769"/>
    </source>
</evidence>
<dbReference type="InterPro" id="IPR045379">
    <property type="entry name" value="Crinkler_N"/>
</dbReference>
<dbReference type="GO" id="GO:0005576">
    <property type="term" value="C:extracellular region"/>
    <property type="evidence" value="ECO:0007669"/>
    <property type="project" value="UniProtKB-SubCell"/>
</dbReference>
<organism evidence="5 6">
    <name type="scientific">Suillus fuscotomentosus</name>
    <dbReference type="NCBI Taxonomy" id="1912939"/>
    <lineage>
        <taxon>Eukaryota</taxon>
        <taxon>Fungi</taxon>
        <taxon>Dikarya</taxon>
        <taxon>Basidiomycota</taxon>
        <taxon>Agaricomycotina</taxon>
        <taxon>Agaricomycetes</taxon>
        <taxon>Agaricomycetidae</taxon>
        <taxon>Boletales</taxon>
        <taxon>Suillineae</taxon>
        <taxon>Suillaceae</taxon>
        <taxon>Suillus</taxon>
    </lineage>
</organism>
<dbReference type="Proteomes" id="UP001195769">
    <property type="component" value="Unassembled WGS sequence"/>
</dbReference>
<evidence type="ECO:0000256" key="1">
    <source>
        <dbReference type="ARBA" id="ARBA00004340"/>
    </source>
</evidence>
<dbReference type="EMBL" id="JABBWK010000020">
    <property type="protein sequence ID" value="KAG1901794.1"/>
    <property type="molecule type" value="Genomic_DNA"/>
</dbReference>
<feature type="domain" description="Crinkler effector protein N-terminal" evidence="4">
    <location>
        <begin position="7"/>
        <end position="107"/>
    </location>
</feature>
<name>A0AAD4E8T5_9AGAM</name>
<dbReference type="Pfam" id="PF20147">
    <property type="entry name" value="Crinkler"/>
    <property type="match status" value="2"/>
</dbReference>
<evidence type="ECO:0000256" key="3">
    <source>
        <dbReference type="ARBA" id="ARBA00022525"/>
    </source>
</evidence>
<feature type="domain" description="Crinkler effector protein N-terminal" evidence="4">
    <location>
        <begin position="119"/>
        <end position="183"/>
    </location>
</feature>
<protein>
    <recommendedName>
        <fullName evidence="4">Crinkler effector protein N-terminal domain-containing protein</fullName>
    </recommendedName>
</protein>
<comment type="caution">
    <text evidence="5">The sequence shown here is derived from an EMBL/GenBank/DDBJ whole genome shotgun (WGS) entry which is preliminary data.</text>
</comment>
<dbReference type="RefSeq" id="XP_041227369.1">
    <property type="nucleotide sequence ID" value="XM_041366810.1"/>
</dbReference>
<evidence type="ECO:0000256" key="2">
    <source>
        <dbReference type="ARBA" id="ARBA00004613"/>
    </source>
</evidence>